<evidence type="ECO:0000256" key="2">
    <source>
        <dbReference type="ARBA" id="ARBA00022747"/>
    </source>
</evidence>
<dbReference type="GO" id="GO:0004519">
    <property type="term" value="F:endonuclease activity"/>
    <property type="evidence" value="ECO:0007669"/>
    <property type="project" value="UniProtKB-KW"/>
</dbReference>
<comment type="similarity">
    <text evidence="1">Belongs to the type-I restriction system S methylase family.</text>
</comment>
<accession>A0A2T7VZA9</accession>
<keyword evidence="5" id="KW-0255">Endonuclease</keyword>
<dbReference type="Gene3D" id="3.90.220.20">
    <property type="entry name" value="DNA methylase specificity domains"/>
    <property type="match status" value="2"/>
</dbReference>
<keyword evidence="5" id="KW-0540">Nuclease</keyword>
<dbReference type="PANTHER" id="PTHR30408:SF12">
    <property type="entry name" value="TYPE I RESTRICTION ENZYME MJAVIII SPECIFICITY SUBUNIT"/>
    <property type="match status" value="1"/>
</dbReference>
<dbReference type="InterPro" id="IPR044946">
    <property type="entry name" value="Restrct_endonuc_typeI_TRD_sf"/>
</dbReference>
<evidence type="ECO:0000256" key="1">
    <source>
        <dbReference type="ARBA" id="ARBA00010923"/>
    </source>
</evidence>
<name>A0A2T7VZA9_MICTE</name>
<dbReference type="InterPro" id="IPR052021">
    <property type="entry name" value="Type-I_RS_S_subunit"/>
</dbReference>
<gene>
    <name evidence="5" type="ORF">DC432_14835</name>
</gene>
<dbReference type="GO" id="GO:0009307">
    <property type="term" value="P:DNA restriction-modification system"/>
    <property type="evidence" value="ECO:0007669"/>
    <property type="project" value="UniProtKB-KW"/>
</dbReference>
<dbReference type="PANTHER" id="PTHR30408">
    <property type="entry name" value="TYPE-1 RESTRICTION ENZYME ECOKI SPECIFICITY PROTEIN"/>
    <property type="match status" value="1"/>
</dbReference>
<keyword evidence="2" id="KW-0680">Restriction system</keyword>
<dbReference type="AlphaFoldDB" id="A0A2T7VZA9"/>
<dbReference type="InterPro" id="IPR000055">
    <property type="entry name" value="Restrct_endonuc_typeI_TRD"/>
</dbReference>
<dbReference type="SUPFAM" id="SSF116734">
    <property type="entry name" value="DNA methylase specificity domain"/>
    <property type="match status" value="2"/>
</dbReference>
<dbReference type="RefSeq" id="WP_116538531.1">
    <property type="nucleotide sequence ID" value="NZ_QDFT01000060.1"/>
</dbReference>
<protein>
    <submittedName>
        <fullName evidence="5">Restriction endonuclease subunit S</fullName>
    </submittedName>
</protein>
<feature type="domain" description="Type I restriction modification DNA specificity" evidence="4">
    <location>
        <begin position="19"/>
        <end position="187"/>
    </location>
</feature>
<comment type="caution">
    <text evidence="5">The sequence shown here is derived from an EMBL/GenBank/DDBJ whole genome shotgun (WGS) entry which is preliminary data.</text>
</comment>
<dbReference type="Proteomes" id="UP000244649">
    <property type="component" value="Unassembled WGS sequence"/>
</dbReference>
<reference evidence="5 6" key="1">
    <citation type="submission" date="2018-04" db="EMBL/GenBank/DDBJ databases">
        <authorList>
            <person name="Go L.Y."/>
            <person name="Mitchell J.A."/>
        </authorList>
    </citation>
    <scope>NUCLEOTIDE SEQUENCE [LARGE SCALE GENOMIC DNA]</scope>
    <source>
        <strain evidence="5 6">TPD7010</strain>
    </source>
</reference>
<dbReference type="EMBL" id="QDFT01000060">
    <property type="protein sequence ID" value="PVE62142.1"/>
    <property type="molecule type" value="Genomic_DNA"/>
</dbReference>
<keyword evidence="3" id="KW-0238">DNA-binding</keyword>
<evidence type="ECO:0000256" key="3">
    <source>
        <dbReference type="ARBA" id="ARBA00023125"/>
    </source>
</evidence>
<evidence type="ECO:0000313" key="5">
    <source>
        <dbReference type="EMBL" id="PVE62142.1"/>
    </source>
</evidence>
<evidence type="ECO:0000313" key="6">
    <source>
        <dbReference type="Proteomes" id="UP000244649"/>
    </source>
</evidence>
<organism evidence="5 6">
    <name type="scientific">Microbacterium testaceum</name>
    <name type="common">Aureobacterium testaceum</name>
    <name type="synonym">Brevibacterium testaceum</name>
    <dbReference type="NCBI Taxonomy" id="2033"/>
    <lineage>
        <taxon>Bacteria</taxon>
        <taxon>Bacillati</taxon>
        <taxon>Actinomycetota</taxon>
        <taxon>Actinomycetes</taxon>
        <taxon>Micrococcales</taxon>
        <taxon>Microbacteriaceae</taxon>
        <taxon>Microbacterium</taxon>
    </lineage>
</organism>
<dbReference type="CDD" id="cd17294">
    <property type="entry name" value="RMtype1_S_MmaC7ORF19P_TRD1-CR1_like"/>
    <property type="match status" value="1"/>
</dbReference>
<evidence type="ECO:0000259" key="4">
    <source>
        <dbReference type="Pfam" id="PF01420"/>
    </source>
</evidence>
<keyword evidence="5" id="KW-0378">Hydrolase</keyword>
<dbReference type="GO" id="GO:0003677">
    <property type="term" value="F:DNA binding"/>
    <property type="evidence" value="ECO:0007669"/>
    <property type="project" value="UniProtKB-KW"/>
</dbReference>
<sequence>MSEEEPTRKRLEWAPDIPPEWDVVNLRMLARIFAGGTPDRKNTDYWTDGTVPWLNSGSVNDWAIRAPSELISRAALANGATRCAPKGSVLVALAGQGKTKGMAARLEIDSTLNQSLAAIVPRPSLEYRFLQYWLTSNYLNIRGLAGGDLRDGLNLQHIGSIQVPRPPVDEQRAIAGYLDRETAQIDAFIAKNEELITLLTERRGAAAQSEVEQHVGEGSRLKFQFREIDVRAGSRWEALPMLSVSIHNGVVPRDDDSESSSELSDLSHYKVARSGDIVLNRMRAFQGGLGVAPCTGLVSPDYAVLRPAADVDPDWLALVMRTPRFVGEMVLRLRGIGTTDSGAVRTPRISVADLGEIIVSVPASTVQSAELRAVTTSTDRIEEALSVVRRSVELARERRAALICAAVTGKIDVGVTV</sequence>
<dbReference type="Pfam" id="PF01420">
    <property type="entry name" value="Methylase_S"/>
    <property type="match status" value="1"/>
</dbReference>
<proteinExistence type="inferred from homology"/>